<keyword evidence="1" id="KW-0732">Signal</keyword>
<evidence type="ECO:0000256" key="1">
    <source>
        <dbReference type="SAM" id="SignalP"/>
    </source>
</evidence>
<accession>A0A4Y2Q589</accession>
<dbReference type="Proteomes" id="UP000499080">
    <property type="component" value="Unassembled WGS sequence"/>
</dbReference>
<keyword evidence="3" id="KW-1185">Reference proteome</keyword>
<comment type="caution">
    <text evidence="2">The sequence shown here is derived from an EMBL/GenBank/DDBJ whole genome shotgun (WGS) entry which is preliminary data.</text>
</comment>
<proteinExistence type="predicted"/>
<reference evidence="2 3" key="1">
    <citation type="journal article" date="2019" name="Sci. Rep.">
        <title>Orb-weaving spider Araneus ventricosus genome elucidates the spidroin gene catalogue.</title>
        <authorList>
            <person name="Kono N."/>
            <person name="Nakamura H."/>
            <person name="Ohtoshi R."/>
            <person name="Moran D.A.P."/>
            <person name="Shinohara A."/>
            <person name="Yoshida Y."/>
            <person name="Fujiwara M."/>
            <person name="Mori M."/>
            <person name="Tomita M."/>
            <person name="Arakawa K."/>
        </authorList>
    </citation>
    <scope>NUCLEOTIDE SEQUENCE [LARGE SCALE GENOMIC DNA]</scope>
</reference>
<evidence type="ECO:0000313" key="3">
    <source>
        <dbReference type="Proteomes" id="UP000499080"/>
    </source>
</evidence>
<name>A0A4Y2Q589_ARAVE</name>
<organism evidence="2 3">
    <name type="scientific">Araneus ventricosus</name>
    <name type="common">Orbweaver spider</name>
    <name type="synonym">Epeira ventricosa</name>
    <dbReference type="NCBI Taxonomy" id="182803"/>
    <lineage>
        <taxon>Eukaryota</taxon>
        <taxon>Metazoa</taxon>
        <taxon>Ecdysozoa</taxon>
        <taxon>Arthropoda</taxon>
        <taxon>Chelicerata</taxon>
        <taxon>Arachnida</taxon>
        <taxon>Araneae</taxon>
        <taxon>Araneomorphae</taxon>
        <taxon>Entelegynae</taxon>
        <taxon>Araneoidea</taxon>
        <taxon>Araneidae</taxon>
        <taxon>Araneus</taxon>
    </lineage>
</organism>
<feature type="signal peptide" evidence="1">
    <location>
        <begin position="1"/>
        <end position="24"/>
    </location>
</feature>
<protein>
    <submittedName>
        <fullName evidence="2">Uncharacterized protein</fullName>
    </submittedName>
</protein>
<evidence type="ECO:0000313" key="2">
    <source>
        <dbReference type="EMBL" id="GBN57747.1"/>
    </source>
</evidence>
<sequence length="116" mass="12311">MSSGLSAACVLATLPALPFETVLGHDNPYSTSCQPMRNIEPNIMKIDPAVSNVMFLDGPIVDFRPCDKTHVVAPYRRSVLCDSDVTGVGSAIYEYSAGGRQIGPPDSVLALEPACI</sequence>
<dbReference type="EMBL" id="BGPR01012802">
    <property type="protein sequence ID" value="GBN57747.1"/>
    <property type="molecule type" value="Genomic_DNA"/>
</dbReference>
<feature type="chain" id="PRO_5021189036" evidence="1">
    <location>
        <begin position="25"/>
        <end position="116"/>
    </location>
</feature>
<dbReference type="AlphaFoldDB" id="A0A4Y2Q589"/>
<gene>
    <name evidence="2" type="ORF">AVEN_142500_1</name>
</gene>